<dbReference type="GeneID" id="98406885"/>
<dbReference type="RefSeq" id="WP_150984789.1">
    <property type="nucleotide sequence ID" value="NZ_CP062806.1"/>
</dbReference>
<keyword evidence="1" id="KW-0614">Plasmid</keyword>
<dbReference type="Gene3D" id="3.20.20.150">
    <property type="entry name" value="Divalent-metal-dependent TIM barrel enzymes"/>
    <property type="match status" value="1"/>
</dbReference>
<evidence type="ECO:0000313" key="2">
    <source>
        <dbReference type="Proteomes" id="UP000397656"/>
    </source>
</evidence>
<evidence type="ECO:0000313" key="1">
    <source>
        <dbReference type="EMBL" id="QOT81924.1"/>
    </source>
</evidence>
<accession>A0A643G280</accession>
<dbReference type="InterPro" id="IPR036237">
    <property type="entry name" value="Xyl_isomerase-like_sf"/>
</dbReference>
<dbReference type="Proteomes" id="UP000397656">
    <property type="component" value="Plasmid pRK1-2"/>
</dbReference>
<dbReference type="EMBL" id="CP062806">
    <property type="protein sequence ID" value="QOT81924.1"/>
    <property type="molecule type" value="Genomic_DNA"/>
</dbReference>
<dbReference type="AlphaFoldDB" id="A0A643G280"/>
<dbReference type="SUPFAM" id="SSF51658">
    <property type="entry name" value="Xylose isomerase-like"/>
    <property type="match status" value="1"/>
</dbReference>
<name>A0A643G280_9BURK</name>
<geneLocation type="plasmid" evidence="1 2">
    <name>pRK1-2</name>
</geneLocation>
<reference evidence="1 2" key="1">
    <citation type="submission" date="2020-10" db="EMBL/GenBank/DDBJ databases">
        <title>Complete genome sequence of Cupriavidus basilensis CCUG 49340T.</title>
        <authorList>
            <person name="Salva-Serra F."/>
            <person name="Donoso R.A."/>
            <person name="Cho K.H."/>
            <person name="Yoo J.A."/>
            <person name="Lee K."/>
            <person name="Yoon S.-H."/>
            <person name="Perez-Pantoja D."/>
            <person name="Moore E.R.B."/>
        </authorList>
    </citation>
    <scope>NUCLEOTIDE SEQUENCE [LARGE SCALE GENOMIC DNA]</scope>
    <source>
        <strain evidence="2">CCUG 49340</strain>
        <plasmid evidence="1 2">pRK1-2</plasmid>
    </source>
</reference>
<sequence length="159" mass="17663">MTWNLRYAPHLGYRPPYQPLFTASVGSDDPFDHVSFATERQFAGVLYAAARMRSAPEQERVGNALARHRLDAGCMLYTAFDQLRNTSWATSSADARRWIENELAEAIAATKRLGTRRLAVLGGARNQVPIALQHAAFIESLRYAADLHLRAASSSACKR</sequence>
<protein>
    <submittedName>
        <fullName evidence="1">Uncharacterized protein</fullName>
    </submittedName>
</protein>
<organism evidence="1 2">
    <name type="scientific">Cupriavidus basilensis</name>
    <dbReference type="NCBI Taxonomy" id="68895"/>
    <lineage>
        <taxon>Bacteria</taxon>
        <taxon>Pseudomonadati</taxon>
        <taxon>Pseudomonadota</taxon>
        <taxon>Betaproteobacteria</taxon>
        <taxon>Burkholderiales</taxon>
        <taxon>Burkholderiaceae</taxon>
        <taxon>Cupriavidus</taxon>
    </lineage>
</organism>
<gene>
    <name evidence="1" type="ORF">F7R26_038620</name>
</gene>
<proteinExistence type="predicted"/>